<evidence type="ECO:0000313" key="2">
    <source>
        <dbReference type="EMBL" id="PVH35158.1"/>
    </source>
</evidence>
<dbReference type="Gramene" id="PVH35158">
    <property type="protein sequence ID" value="PVH35158"/>
    <property type="gene ID" value="PAHAL_7G113100"/>
</dbReference>
<evidence type="ECO:0000256" key="1">
    <source>
        <dbReference type="SAM" id="MobiDB-lite"/>
    </source>
</evidence>
<dbReference type="AlphaFoldDB" id="A0A2T8IBY8"/>
<accession>A0A2T8IBY8</accession>
<sequence>MCSPGVCTRAATSRSEPLTRARSHAHGRPAYSASSRTTRPNRLRTLVLFLPSALLRSAWPCSAQRQPLHQRPTEPPLAPPARRQHLPPLAPEPNRAPRACAASALARACLQPCAAPRTAAARFGFRPPRAWAARSARVGRSSPGLAPLRAPPSRWSTRAPPPGARHRLPRTAALRPCACAAPLRPAGAAHAWSRAHRLGFPLA</sequence>
<protein>
    <submittedName>
        <fullName evidence="2">Uncharacterized protein</fullName>
    </submittedName>
</protein>
<dbReference type="EMBL" id="CM008052">
    <property type="protein sequence ID" value="PVH35158.1"/>
    <property type="molecule type" value="Genomic_DNA"/>
</dbReference>
<organism evidence="2">
    <name type="scientific">Panicum hallii</name>
    <dbReference type="NCBI Taxonomy" id="206008"/>
    <lineage>
        <taxon>Eukaryota</taxon>
        <taxon>Viridiplantae</taxon>
        <taxon>Streptophyta</taxon>
        <taxon>Embryophyta</taxon>
        <taxon>Tracheophyta</taxon>
        <taxon>Spermatophyta</taxon>
        <taxon>Magnoliopsida</taxon>
        <taxon>Liliopsida</taxon>
        <taxon>Poales</taxon>
        <taxon>Poaceae</taxon>
        <taxon>PACMAD clade</taxon>
        <taxon>Panicoideae</taxon>
        <taxon>Panicodae</taxon>
        <taxon>Paniceae</taxon>
        <taxon>Panicinae</taxon>
        <taxon>Panicum</taxon>
        <taxon>Panicum sect. Panicum</taxon>
    </lineage>
</organism>
<feature type="region of interest" description="Disordered" evidence="1">
    <location>
        <begin position="64"/>
        <end position="95"/>
    </location>
</feature>
<name>A0A2T8IBY8_9POAL</name>
<feature type="region of interest" description="Disordered" evidence="1">
    <location>
        <begin position="1"/>
        <end position="37"/>
    </location>
</feature>
<proteinExistence type="predicted"/>
<feature type="region of interest" description="Disordered" evidence="1">
    <location>
        <begin position="135"/>
        <end position="166"/>
    </location>
</feature>
<dbReference type="Proteomes" id="UP000243499">
    <property type="component" value="Chromosome 7"/>
</dbReference>
<reference evidence="2" key="1">
    <citation type="submission" date="2018-04" db="EMBL/GenBank/DDBJ databases">
        <title>WGS assembly of Panicum hallii.</title>
        <authorList>
            <person name="Lovell J."/>
            <person name="Jenkins J."/>
            <person name="Lowry D."/>
            <person name="Mamidi S."/>
            <person name="Sreedasyam A."/>
            <person name="Weng X."/>
            <person name="Barry K."/>
            <person name="Bonette J."/>
            <person name="Campitelli B."/>
            <person name="Daum C."/>
            <person name="Gordon S."/>
            <person name="Gould B."/>
            <person name="Lipzen A."/>
            <person name="Macqueen A."/>
            <person name="Palacio-Mejia J."/>
            <person name="Plott C."/>
            <person name="Shakirov E."/>
            <person name="Shu S."/>
            <person name="Yoshinaga Y."/>
            <person name="Zane M."/>
            <person name="Rokhsar D."/>
            <person name="Grimwood J."/>
            <person name="Schmutz J."/>
            <person name="Juenger T."/>
        </authorList>
    </citation>
    <scope>NUCLEOTIDE SEQUENCE [LARGE SCALE GENOMIC DNA]</scope>
    <source>
        <strain evidence="2">FIL2</strain>
    </source>
</reference>
<gene>
    <name evidence="2" type="ORF">PAHAL_7G113100</name>
</gene>